<proteinExistence type="predicted"/>
<dbReference type="EMBL" id="BGKI01000001">
    <property type="protein sequence ID" value="GBH33584.1"/>
    <property type="molecule type" value="Genomic_DNA"/>
</dbReference>
<protein>
    <recommendedName>
        <fullName evidence="2">Response regulatory domain-containing protein</fullName>
    </recommendedName>
</protein>
<dbReference type="Pfam" id="PF00072">
    <property type="entry name" value="Response_reg"/>
    <property type="match status" value="1"/>
</dbReference>
<dbReference type="Proteomes" id="UP000245829">
    <property type="component" value="Unassembled WGS sequence"/>
</dbReference>
<comment type="caution">
    <text evidence="3">The sequence shown here is derived from an EMBL/GenBank/DDBJ whole genome shotgun (WGS) entry which is preliminary data.</text>
</comment>
<dbReference type="PROSITE" id="PS50110">
    <property type="entry name" value="RESPONSE_REGULATORY"/>
    <property type="match status" value="1"/>
</dbReference>
<dbReference type="GeneID" id="76209717"/>
<evidence type="ECO:0000313" key="4">
    <source>
        <dbReference type="Proteomes" id="UP000245829"/>
    </source>
</evidence>
<evidence type="ECO:0000259" key="2">
    <source>
        <dbReference type="PROSITE" id="PS50110"/>
    </source>
</evidence>
<dbReference type="OrthoDB" id="9652at2157"/>
<dbReference type="PANTHER" id="PTHR44591:SF3">
    <property type="entry name" value="RESPONSE REGULATORY DOMAIN-CONTAINING PROTEIN"/>
    <property type="match status" value="1"/>
</dbReference>
<dbReference type="InterPro" id="IPR050595">
    <property type="entry name" value="Bact_response_regulator"/>
</dbReference>
<gene>
    <name evidence="3" type="ORF">NZNM25_03750</name>
</gene>
<accession>A0A2S2KPR1</accession>
<organism evidence="3 4">
    <name type="scientific">Nitrosopumilus zosterae</name>
    <dbReference type="NCBI Taxonomy" id="718286"/>
    <lineage>
        <taxon>Archaea</taxon>
        <taxon>Nitrososphaerota</taxon>
        <taxon>Nitrososphaeria</taxon>
        <taxon>Nitrosopumilales</taxon>
        <taxon>Nitrosopumilaceae</taxon>
        <taxon>Nitrosopumilus</taxon>
    </lineage>
</organism>
<dbReference type="InterPro" id="IPR011990">
    <property type="entry name" value="TPR-like_helical_dom_sf"/>
</dbReference>
<dbReference type="Gene3D" id="3.40.50.2300">
    <property type="match status" value="1"/>
</dbReference>
<evidence type="ECO:0000256" key="1">
    <source>
        <dbReference type="ARBA" id="ARBA00022553"/>
    </source>
</evidence>
<keyword evidence="4" id="KW-1185">Reference proteome</keyword>
<dbReference type="SMART" id="SM00448">
    <property type="entry name" value="REC"/>
    <property type="match status" value="1"/>
</dbReference>
<dbReference type="RefSeq" id="WP_109876220.1">
    <property type="nucleotide sequence ID" value="NZ_AP026695.1"/>
</dbReference>
<evidence type="ECO:0000313" key="3">
    <source>
        <dbReference type="EMBL" id="GBH33584.1"/>
    </source>
</evidence>
<reference evidence="3 4" key="1">
    <citation type="submission" date="2018-05" db="EMBL/GenBank/DDBJ databases">
        <title>genome sequencing of Nitrosopumilus sp. NM25.</title>
        <authorList>
            <person name="Mori K."/>
            <person name="Nakagawa T."/>
        </authorList>
    </citation>
    <scope>NUCLEOTIDE SEQUENCE [LARGE SCALE GENOMIC DNA]</scope>
    <source>
        <strain evidence="3 4">NM25</strain>
    </source>
</reference>
<dbReference type="GO" id="GO:0000160">
    <property type="term" value="P:phosphorelay signal transduction system"/>
    <property type="evidence" value="ECO:0007669"/>
    <property type="project" value="InterPro"/>
</dbReference>
<dbReference type="Gene3D" id="1.25.40.10">
    <property type="entry name" value="Tetratricopeptide repeat domain"/>
    <property type="match status" value="1"/>
</dbReference>
<sequence length="249" mass="28055">MNTKINCEIALTHLKNKQFITAHNLFLDQAESLKKSEYLKSALLFMLAAECKKRQGKESENEIREAGNLFVKYSKLENSPNMRGALLCASKCFLLQGEFDKAKDAYQKAKVMIPPKIHVTRPIVIVDDSKAISMKLQNYVEKLGYNEIHIFENGKDAIKGCKKLYSENKSPIVLLDMGLPDLEGDVVASKLLKENLHLQIIVITADEKNTSRVNKTISSGVSAFIQKPFTLDELKKSIDITESEYSLLQ</sequence>
<dbReference type="SUPFAM" id="SSF52172">
    <property type="entry name" value="CheY-like"/>
    <property type="match status" value="1"/>
</dbReference>
<dbReference type="InterPro" id="IPR001789">
    <property type="entry name" value="Sig_transdc_resp-reg_receiver"/>
</dbReference>
<feature type="domain" description="Response regulatory" evidence="2">
    <location>
        <begin position="122"/>
        <end position="242"/>
    </location>
</feature>
<dbReference type="InterPro" id="IPR011006">
    <property type="entry name" value="CheY-like_superfamily"/>
</dbReference>
<dbReference type="PANTHER" id="PTHR44591">
    <property type="entry name" value="STRESS RESPONSE REGULATOR PROTEIN 1"/>
    <property type="match status" value="1"/>
</dbReference>
<keyword evidence="1" id="KW-0597">Phosphoprotein</keyword>
<name>A0A2S2KPR1_9ARCH</name>
<dbReference type="AlphaFoldDB" id="A0A2S2KPR1"/>